<feature type="domain" description="Polycystin cation channel PKD1/PKD2" evidence="14">
    <location>
        <begin position="411"/>
        <end position="543"/>
    </location>
</feature>
<evidence type="ECO:0000256" key="10">
    <source>
        <dbReference type="ARBA" id="ARBA00023157"/>
    </source>
</evidence>
<name>A0AAV6UQN2_9ARAC</name>
<feature type="transmembrane region" description="Helical" evidence="13">
    <location>
        <begin position="407"/>
        <end position="427"/>
    </location>
</feature>
<dbReference type="CDD" id="cd21050">
    <property type="entry name" value="ELD_TRPML"/>
    <property type="match status" value="1"/>
</dbReference>
<evidence type="ECO:0000256" key="3">
    <source>
        <dbReference type="ARBA" id="ARBA00022448"/>
    </source>
</evidence>
<evidence type="ECO:0000313" key="16">
    <source>
        <dbReference type="EMBL" id="KAG8186735.1"/>
    </source>
</evidence>
<feature type="transmembrane region" description="Helical" evidence="13">
    <location>
        <begin position="321"/>
        <end position="341"/>
    </location>
</feature>
<dbReference type="GO" id="GO:0010008">
    <property type="term" value="C:endosome membrane"/>
    <property type="evidence" value="ECO:0007669"/>
    <property type="project" value="UniProtKB-SubCell"/>
</dbReference>
<keyword evidence="11" id="KW-0407">Ion channel</keyword>
<evidence type="ECO:0000256" key="13">
    <source>
        <dbReference type="SAM" id="Phobius"/>
    </source>
</evidence>
<evidence type="ECO:0000256" key="4">
    <source>
        <dbReference type="ARBA" id="ARBA00022475"/>
    </source>
</evidence>
<evidence type="ECO:0000256" key="8">
    <source>
        <dbReference type="ARBA" id="ARBA00023065"/>
    </source>
</evidence>
<evidence type="ECO:0000256" key="6">
    <source>
        <dbReference type="ARBA" id="ARBA00022753"/>
    </source>
</evidence>
<gene>
    <name evidence="16" type="ORF">JTE90_009804</name>
</gene>
<accession>A0AAV6UQN2</accession>
<organism evidence="16 17">
    <name type="scientific">Oedothorax gibbosus</name>
    <dbReference type="NCBI Taxonomy" id="931172"/>
    <lineage>
        <taxon>Eukaryota</taxon>
        <taxon>Metazoa</taxon>
        <taxon>Ecdysozoa</taxon>
        <taxon>Arthropoda</taxon>
        <taxon>Chelicerata</taxon>
        <taxon>Arachnida</taxon>
        <taxon>Araneae</taxon>
        <taxon>Araneomorphae</taxon>
        <taxon>Entelegynae</taxon>
        <taxon>Araneoidea</taxon>
        <taxon>Linyphiidae</taxon>
        <taxon>Erigoninae</taxon>
        <taxon>Oedothorax</taxon>
    </lineage>
</organism>
<evidence type="ECO:0000313" key="17">
    <source>
        <dbReference type="Proteomes" id="UP000827092"/>
    </source>
</evidence>
<keyword evidence="3" id="KW-0813">Transport</keyword>
<dbReference type="AlphaFoldDB" id="A0AAV6UQN2"/>
<reference evidence="16 17" key="1">
    <citation type="journal article" date="2022" name="Nat. Ecol. Evol.">
        <title>A masculinizing supergene underlies an exaggerated male reproductive morph in a spider.</title>
        <authorList>
            <person name="Hendrickx F."/>
            <person name="De Corte Z."/>
            <person name="Sonet G."/>
            <person name="Van Belleghem S.M."/>
            <person name="Kostlbacher S."/>
            <person name="Vangestel C."/>
        </authorList>
    </citation>
    <scope>NUCLEOTIDE SEQUENCE [LARGE SCALE GENOMIC DNA]</scope>
    <source>
        <strain evidence="16">W744_W776</strain>
    </source>
</reference>
<evidence type="ECO:0000256" key="1">
    <source>
        <dbReference type="ARBA" id="ARBA00004337"/>
    </source>
</evidence>
<evidence type="ECO:0008006" key="18">
    <source>
        <dbReference type="Google" id="ProtNLM"/>
    </source>
</evidence>
<keyword evidence="9 13" id="KW-0472">Membrane</keyword>
<dbReference type="PANTHER" id="PTHR12127">
    <property type="entry name" value="MUCOLIPIN"/>
    <property type="match status" value="1"/>
</dbReference>
<keyword evidence="10" id="KW-1015">Disulfide bond</keyword>
<feature type="transmembrane region" description="Helical" evidence="13">
    <location>
        <begin position="80"/>
        <end position="99"/>
    </location>
</feature>
<comment type="catalytic activity">
    <reaction evidence="12">
        <text>Ca(2+)(in) = Ca(2+)(out)</text>
        <dbReference type="Rhea" id="RHEA:29671"/>
        <dbReference type="ChEBI" id="CHEBI:29108"/>
    </reaction>
</comment>
<dbReference type="GO" id="GO:0005886">
    <property type="term" value="C:plasma membrane"/>
    <property type="evidence" value="ECO:0007669"/>
    <property type="project" value="UniProtKB-SubCell"/>
</dbReference>
<dbReference type="Gene3D" id="1.10.287.70">
    <property type="match status" value="1"/>
</dbReference>
<keyword evidence="4" id="KW-1003">Cell membrane</keyword>
<evidence type="ECO:0000259" key="15">
    <source>
        <dbReference type="Pfam" id="PF21381"/>
    </source>
</evidence>
<dbReference type="Pfam" id="PF21381">
    <property type="entry name" value="MCLN_ECD"/>
    <property type="match status" value="1"/>
</dbReference>
<feature type="domain" description="Mucolipin extracytosolic" evidence="15">
    <location>
        <begin position="114"/>
        <end position="302"/>
    </location>
</feature>
<dbReference type="PANTHER" id="PTHR12127:SF7">
    <property type="entry name" value="SD02261P"/>
    <property type="match status" value="1"/>
</dbReference>
<dbReference type="InterPro" id="IPR049134">
    <property type="entry name" value="MCLN_ECD"/>
</dbReference>
<sequence length="603" mass="69888">MRSPMLFKDIDMESNLDNSGEYSENSPLLHARASSHDIPHTFLQTSSNYDSEVEINKRMHMILAAFFMNPIEKWRIRRRFSFKLCFQVLVIVLGAFQMYRFGERRAQHLNQNTEMEIALNKMFLKDWNSGDSNGLPSVNRFYALYNELDFLDSVDFVVRQYANIETLNFGRYAYDSQNSIKPHLRFCVKGHDGQVNPETLTVNIKSLPKEKCYDIPYDVKTYHLNDTFSIAKFLQQSNDTIDFRTLIQVKIEFQLRTIIFKSMNELHFPDCYRLNIAILYNKMNYDGHIPISLKLSTDRLNCQVNIDDIVENDNHASCQPLNVIIILFGLCSIALCVRSLYRSVVLSQEAAWFFHNYYGKTISFSEKMDFVDFWYIIILVGNVLVVSGSCIKLQIETNSIRLTEGTQCSFCLGVGYLLSFMGTLRYFRLFPNYNILMETLKKSIPKLVRFLICVVLLFIGYCFCGFITLAPYHQKFTTFSNTAESLFAAMNGDGLYETSTTLHTDLCSVWWFAKIYMYSFFFLFFYLGASLLGSVIMDAYETVKDMCTNGKTPTTTVEIFLASGGHYDYETISPAPSLSTLHIQENKKGFFQKVLNWLYIHHH</sequence>
<evidence type="ECO:0000256" key="5">
    <source>
        <dbReference type="ARBA" id="ARBA00022692"/>
    </source>
</evidence>
<keyword evidence="17" id="KW-1185">Reference proteome</keyword>
<proteinExistence type="predicted"/>
<dbReference type="InterPro" id="IPR039031">
    <property type="entry name" value="Mucolipin"/>
</dbReference>
<keyword evidence="5 13" id="KW-0812">Transmembrane</keyword>
<dbReference type="EMBL" id="JAFNEN010000292">
    <property type="protein sequence ID" value="KAG8186735.1"/>
    <property type="molecule type" value="Genomic_DNA"/>
</dbReference>
<dbReference type="InterPro" id="IPR013122">
    <property type="entry name" value="PKD1_2_channel"/>
</dbReference>
<dbReference type="GO" id="GO:0072345">
    <property type="term" value="F:NAADP-sensitive calcium-release channel activity"/>
    <property type="evidence" value="ECO:0007669"/>
    <property type="project" value="TreeGrafter"/>
</dbReference>
<keyword evidence="8" id="KW-0406">Ion transport</keyword>
<evidence type="ECO:0000256" key="9">
    <source>
        <dbReference type="ARBA" id="ARBA00023136"/>
    </source>
</evidence>
<protein>
    <recommendedName>
        <fullName evidence="18">Mucolipin-3</fullName>
    </recommendedName>
</protein>
<feature type="transmembrane region" description="Helical" evidence="13">
    <location>
        <begin position="373"/>
        <end position="395"/>
    </location>
</feature>
<keyword evidence="6" id="KW-0967">Endosome</keyword>
<comment type="caution">
    <text evidence="16">The sequence shown here is derived from an EMBL/GenBank/DDBJ whole genome shotgun (WGS) entry which is preliminary data.</text>
</comment>
<evidence type="ECO:0000256" key="11">
    <source>
        <dbReference type="ARBA" id="ARBA00023303"/>
    </source>
</evidence>
<evidence type="ECO:0000256" key="7">
    <source>
        <dbReference type="ARBA" id="ARBA00022989"/>
    </source>
</evidence>
<evidence type="ECO:0000259" key="14">
    <source>
        <dbReference type="Pfam" id="PF08016"/>
    </source>
</evidence>
<feature type="transmembrane region" description="Helical" evidence="13">
    <location>
        <begin position="515"/>
        <end position="536"/>
    </location>
</feature>
<dbReference type="GO" id="GO:0005765">
    <property type="term" value="C:lysosomal membrane"/>
    <property type="evidence" value="ECO:0007669"/>
    <property type="project" value="TreeGrafter"/>
</dbReference>
<dbReference type="Proteomes" id="UP000827092">
    <property type="component" value="Unassembled WGS sequence"/>
</dbReference>
<dbReference type="Pfam" id="PF08016">
    <property type="entry name" value="PKD_channel"/>
    <property type="match status" value="1"/>
</dbReference>
<keyword evidence="7 13" id="KW-1133">Transmembrane helix</keyword>
<evidence type="ECO:0000256" key="2">
    <source>
        <dbReference type="ARBA" id="ARBA00004651"/>
    </source>
</evidence>
<comment type="subcellular location">
    <subcellularLocation>
        <location evidence="2">Cell membrane</location>
        <topology evidence="2">Multi-pass membrane protein</topology>
    </subcellularLocation>
    <subcellularLocation>
        <location evidence="1">Endosome membrane</location>
        <topology evidence="1">Multi-pass membrane protein</topology>
    </subcellularLocation>
</comment>
<evidence type="ECO:0000256" key="12">
    <source>
        <dbReference type="ARBA" id="ARBA00036634"/>
    </source>
</evidence>
<feature type="transmembrane region" description="Helical" evidence="13">
    <location>
        <begin position="447"/>
        <end position="470"/>
    </location>
</feature>